<evidence type="ECO:0008006" key="4">
    <source>
        <dbReference type="Google" id="ProtNLM"/>
    </source>
</evidence>
<dbReference type="Proteomes" id="UP000249363">
    <property type="component" value="Unassembled WGS sequence"/>
</dbReference>
<evidence type="ECO:0000313" key="3">
    <source>
        <dbReference type="Proteomes" id="UP000249363"/>
    </source>
</evidence>
<dbReference type="AlphaFoldDB" id="A0A364L031"/>
<proteinExistence type="predicted"/>
<reference evidence="2 3" key="1">
    <citation type="journal article" date="2017" name="Biotechnol. Biofuels">
        <title>Differential beta-glucosidase expression as a function of carbon source availability in Talaromyces amestolkiae: a genomic and proteomic approach.</title>
        <authorList>
            <person name="de Eugenio L.I."/>
            <person name="Mendez-Liter J.A."/>
            <person name="Nieto-Dominguez M."/>
            <person name="Alonso L."/>
            <person name="Gil-Munoz J."/>
            <person name="Barriuso J."/>
            <person name="Prieto A."/>
            <person name="Martinez M.J."/>
        </authorList>
    </citation>
    <scope>NUCLEOTIDE SEQUENCE [LARGE SCALE GENOMIC DNA]</scope>
    <source>
        <strain evidence="2 3">CIB</strain>
    </source>
</reference>
<keyword evidence="3" id="KW-1185">Reference proteome</keyword>
<feature type="chain" id="PRO_5016916306" description="Ecp2 effector protein domain-containing protein" evidence="1">
    <location>
        <begin position="18"/>
        <end position="129"/>
    </location>
</feature>
<dbReference type="RefSeq" id="XP_040733664.1">
    <property type="nucleotide sequence ID" value="XM_040877606.1"/>
</dbReference>
<keyword evidence="1" id="KW-0732">Signal</keyword>
<comment type="caution">
    <text evidence="2">The sequence shown here is derived from an EMBL/GenBank/DDBJ whole genome shotgun (WGS) entry which is preliminary data.</text>
</comment>
<gene>
    <name evidence="2" type="ORF">BHQ10_005160</name>
</gene>
<evidence type="ECO:0000256" key="1">
    <source>
        <dbReference type="SAM" id="SignalP"/>
    </source>
</evidence>
<name>A0A364L031_TALAM</name>
<dbReference type="OrthoDB" id="4221085at2759"/>
<evidence type="ECO:0000313" key="2">
    <source>
        <dbReference type="EMBL" id="RAO69148.1"/>
    </source>
</evidence>
<feature type="signal peptide" evidence="1">
    <location>
        <begin position="1"/>
        <end position="17"/>
    </location>
</feature>
<dbReference type="GeneID" id="63794376"/>
<protein>
    <recommendedName>
        <fullName evidence="4">Ecp2 effector protein domain-containing protein</fullName>
    </recommendedName>
</protein>
<sequence>MKFSLLAIPALIACATAYNLTVYTDDSCSEGAADFSGPDFQGDQGTVGHCVQIGFQAKSIWFVSDTDTEQQFSAWNTPEEPCVASEKGQNEADVTLYTGQPSGSECQSTVDGAYSTPDGVAQFLVGVVG</sequence>
<accession>A0A364L031</accession>
<organism evidence="2 3">
    <name type="scientific">Talaromyces amestolkiae</name>
    <dbReference type="NCBI Taxonomy" id="1196081"/>
    <lineage>
        <taxon>Eukaryota</taxon>
        <taxon>Fungi</taxon>
        <taxon>Dikarya</taxon>
        <taxon>Ascomycota</taxon>
        <taxon>Pezizomycotina</taxon>
        <taxon>Eurotiomycetes</taxon>
        <taxon>Eurotiomycetidae</taxon>
        <taxon>Eurotiales</taxon>
        <taxon>Trichocomaceae</taxon>
        <taxon>Talaromyces</taxon>
        <taxon>Talaromyces sect. Talaromyces</taxon>
    </lineage>
</organism>
<dbReference type="EMBL" id="MIKG01000009">
    <property type="protein sequence ID" value="RAO69148.1"/>
    <property type="molecule type" value="Genomic_DNA"/>
</dbReference>